<protein>
    <submittedName>
        <fullName evidence="1">Uncharacterized protein</fullName>
    </submittedName>
</protein>
<comment type="caution">
    <text evidence="1">The sequence shown here is derived from an EMBL/GenBank/DDBJ whole genome shotgun (WGS) entry which is preliminary data.</text>
</comment>
<organism evidence="1">
    <name type="scientific">bioreactor metagenome</name>
    <dbReference type="NCBI Taxonomy" id="1076179"/>
    <lineage>
        <taxon>unclassified sequences</taxon>
        <taxon>metagenomes</taxon>
        <taxon>ecological metagenomes</taxon>
    </lineage>
</organism>
<reference evidence="1" key="1">
    <citation type="submission" date="2019-08" db="EMBL/GenBank/DDBJ databases">
        <authorList>
            <person name="Kucharzyk K."/>
            <person name="Murdoch R.W."/>
            <person name="Higgins S."/>
            <person name="Loffler F."/>
        </authorList>
    </citation>
    <scope>NUCLEOTIDE SEQUENCE</scope>
</reference>
<dbReference type="AlphaFoldDB" id="A0A645ECL0"/>
<name>A0A645ECL0_9ZZZZ</name>
<accession>A0A645ECL0</accession>
<proteinExistence type="predicted"/>
<gene>
    <name evidence="1" type="ORF">SDC9_146416</name>
</gene>
<evidence type="ECO:0000313" key="1">
    <source>
        <dbReference type="EMBL" id="MPM99225.1"/>
    </source>
</evidence>
<sequence>MHADFRGHFIHAQGQEAVIAFKKGMLLPDDHAGHLVDGLLPQLGRLYQLGRGHEHFPGIGQLIAG</sequence>
<dbReference type="EMBL" id="VSSQ01045328">
    <property type="protein sequence ID" value="MPM99225.1"/>
    <property type="molecule type" value="Genomic_DNA"/>
</dbReference>